<sequence length="960" mass="105291">MSVLDRVGVEPRRPRVASFIRRYSVLIILGWVALTVLATVAVPPLEAVEREKSLSLIPYDAPAFAAMHRMGELFDEPDSESIAIIVLEGQEPLGLEAHEYYDQLISQLREHPQYVQHIRDFWGDPLTAGAAQSDDGKAAFVQVNLVGRFGQAKVNEAVRAVQEIVERTPAPEGVETFVTGPAALGADAGDSGTATVILITLVTVAVIFLMLLFFFRSFLTVIVLLLTVAVELQVARGLVAYLGLQGWVGLTTYVVNLLVSVGIAAGTDYGIFFFGRYQEAREAGEDRDSAYFTTYRSVAKVVLASGLTIAGAIACLSFTRLPHFQPLGIPGAVGLLVAVAVALTLVPATIALGSRFGLFEPKRRVMTHRWRRIGTAVVRWPVPILTAAVALSLVGLLTLPGYNPSYSDQEFIPDDIPASEGYKAAARHFPASAMSVPDVVLIEADRDMRNPADLLVLNKVAKKIFEVPGVANVQSVTRPEGRQIEHTTIPFMLSMSQASQRLALPFQRARMDDMLKQADELTETIALMRRMQSLMEKMVATTHSMVGTTHELLDTTRDLRDHIADFDDFFRPIRNYFHWEPHCYNIPICWSIRSIFDALDGINEMTEKMEELVEDMDRLDALMPQMLVQFPQMIETMESSRTMILTMHATMSGIFDQMESSSENATAMGKAFDASHNDDSFYLPPEALENKDFQRVMEIFLSPDGKAARMLVTQRGDPATPEGMALVEPIYIAAEEALKGTPLESSRIYLAGSAAGVKDLVEGAKYDLMIAAISAVCLIFMIMVFMTRSVIAALVIVGTVVLSLGASFGMSVLLWQHLLGIQLHWVVLAMSVIVLLAVGSDYNLMLVSRMKEEIGAGLNTGIIRAMGGTGRVVTMAGLVFAATMASMIVSDLLMIGQVGTTIALGLLFDTMVVRAFMTPSVAAILGRWFWWPQRVRTRPASAMLRPVGPRPLVRSLLLRD</sequence>
<gene>
    <name evidence="9" type="ORF">RMCT_1207</name>
</gene>
<dbReference type="FunFam" id="1.20.1640.10:FF:000018">
    <property type="entry name" value="Transmembrane transport protein MmpL10"/>
    <property type="match status" value="1"/>
</dbReference>
<accession>A0A100XCT4</accession>
<proteinExistence type="inferred from homology"/>
<keyword evidence="3" id="KW-1003">Cell membrane</keyword>
<evidence type="ECO:0000256" key="3">
    <source>
        <dbReference type="ARBA" id="ARBA00022475"/>
    </source>
</evidence>
<feature type="transmembrane region" description="Helical" evidence="7">
    <location>
        <begin position="872"/>
        <end position="896"/>
    </location>
</feature>
<evidence type="ECO:0000256" key="7">
    <source>
        <dbReference type="SAM" id="Phobius"/>
    </source>
</evidence>
<feature type="transmembrane region" description="Helical" evidence="7">
    <location>
        <begin position="222"/>
        <end position="244"/>
    </location>
</feature>
<dbReference type="STRING" id="1797.RMCT_1207"/>
<reference evidence="9 10" key="1">
    <citation type="journal article" date="2016" name="Genome Announc.">
        <title>Draft Genome Sequences of Five Rapidly Growing Mycobacterium Species, M. thermoresistibile, M. fortuitum subsp. acetamidolyticum, M. canariasense, M. brisbanense, and M. novocastrense.</title>
        <authorList>
            <person name="Katahira K."/>
            <person name="Ogura Y."/>
            <person name="Gotoh Y."/>
            <person name="Hayashi T."/>
        </authorList>
    </citation>
    <scope>NUCLEOTIDE SEQUENCE [LARGE SCALE GENOMIC DNA]</scope>
    <source>
        <strain evidence="9 10">JCM6362</strain>
    </source>
</reference>
<evidence type="ECO:0000256" key="1">
    <source>
        <dbReference type="ARBA" id="ARBA00004651"/>
    </source>
</evidence>
<feature type="transmembrane region" description="Helical" evidence="7">
    <location>
        <begin position="902"/>
        <end position="930"/>
    </location>
</feature>
<feature type="transmembrane region" description="Helical" evidence="7">
    <location>
        <begin position="768"/>
        <end position="786"/>
    </location>
</feature>
<feature type="transmembrane region" description="Helical" evidence="7">
    <location>
        <begin position="250"/>
        <end position="277"/>
    </location>
</feature>
<keyword evidence="4 7" id="KW-0812">Transmembrane</keyword>
<dbReference type="NCBIfam" id="TIGR00833">
    <property type="entry name" value="actII"/>
    <property type="match status" value="1"/>
</dbReference>
<dbReference type="InterPro" id="IPR004707">
    <property type="entry name" value="MmpL_fam"/>
</dbReference>
<evidence type="ECO:0000256" key="5">
    <source>
        <dbReference type="ARBA" id="ARBA00022989"/>
    </source>
</evidence>
<evidence type="ECO:0000256" key="4">
    <source>
        <dbReference type="ARBA" id="ARBA00022692"/>
    </source>
</evidence>
<keyword evidence="6 7" id="KW-0472">Membrane</keyword>
<evidence type="ECO:0000256" key="6">
    <source>
        <dbReference type="ARBA" id="ARBA00023136"/>
    </source>
</evidence>
<evidence type="ECO:0000313" key="10">
    <source>
        <dbReference type="Proteomes" id="UP000069654"/>
    </source>
</evidence>
<comment type="similarity">
    <text evidence="2">Belongs to the resistance-nodulation-cell division (RND) (TC 2.A.6) family. MmpL subfamily.</text>
</comment>
<dbReference type="SUPFAM" id="SSF82866">
    <property type="entry name" value="Multidrug efflux transporter AcrB transmembrane domain"/>
    <property type="match status" value="2"/>
</dbReference>
<evidence type="ECO:0000259" key="8">
    <source>
        <dbReference type="Pfam" id="PF03176"/>
    </source>
</evidence>
<evidence type="ECO:0000313" key="9">
    <source>
        <dbReference type="EMBL" id="GAT14236.1"/>
    </source>
</evidence>
<protein>
    <submittedName>
        <fullName evidence="9">Membrane protein mmpL4</fullName>
    </submittedName>
</protein>
<dbReference type="InterPro" id="IPR004869">
    <property type="entry name" value="MMPL_dom"/>
</dbReference>
<dbReference type="EMBL" id="BCTB01000005">
    <property type="protein sequence ID" value="GAT14236.1"/>
    <property type="molecule type" value="Genomic_DNA"/>
</dbReference>
<feature type="domain" description="Membrane transport protein MMPL" evidence="8">
    <location>
        <begin position="56"/>
        <end position="384"/>
    </location>
</feature>
<feature type="domain" description="Membrane transport protein MMPL" evidence="8">
    <location>
        <begin position="605"/>
        <end position="940"/>
    </location>
</feature>
<comment type="caution">
    <text evidence="9">The sequence shown here is derived from an EMBL/GenBank/DDBJ whole genome shotgun (WGS) entry which is preliminary data.</text>
</comment>
<feature type="transmembrane region" description="Helical" evidence="7">
    <location>
        <begin position="377"/>
        <end position="399"/>
    </location>
</feature>
<comment type="subcellular location">
    <subcellularLocation>
        <location evidence="1">Cell membrane</location>
        <topology evidence="1">Multi-pass membrane protein</topology>
    </subcellularLocation>
</comment>
<dbReference type="PANTHER" id="PTHR33406">
    <property type="entry name" value="MEMBRANE PROTEIN MJ1562-RELATED"/>
    <property type="match status" value="1"/>
</dbReference>
<evidence type="ECO:0000256" key="2">
    <source>
        <dbReference type="ARBA" id="ARBA00010157"/>
    </source>
</evidence>
<dbReference type="InterPro" id="IPR050545">
    <property type="entry name" value="Mycobact_MmpL"/>
</dbReference>
<dbReference type="Gene3D" id="1.20.1640.10">
    <property type="entry name" value="Multidrug efflux transporter AcrB transmembrane domain"/>
    <property type="match status" value="2"/>
</dbReference>
<feature type="transmembrane region" description="Helical" evidence="7">
    <location>
        <begin position="821"/>
        <end position="842"/>
    </location>
</feature>
<dbReference type="Pfam" id="PF03176">
    <property type="entry name" value="MMPL"/>
    <property type="match status" value="2"/>
</dbReference>
<dbReference type="GO" id="GO:0005886">
    <property type="term" value="C:plasma membrane"/>
    <property type="evidence" value="ECO:0007669"/>
    <property type="project" value="UniProtKB-SubCell"/>
</dbReference>
<feature type="transmembrane region" description="Helical" evidence="7">
    <location>
        <begin position="298"/>
        <end position="319"/>
    </location>
</feature>
<dbReference type="RefSeq" id="WP_040546952.1">
    <property type="nucleotide sequence ID" value="NZ_BCTB01000005.1"/>
</dbReference>
<feature type="transmembrane region" description="Helical" evidence="7">
    <location>
        <begin position="793"/>
        <end position="815"/>
    </location>
</feature>
<organism evidence="9 10">
    <name type="scientific">Mycolicibacterium thermoresistibile</name>
    <name type="common">Mycobacterium thermoresistibile</name>
    <dbReference type="NCBI Taxonomy" id="1797"/>
    <lineage>
        <taxon>Bacteria</taxon>
        <taxon>Bacillati</taxon>
        <taxon>Actinomycetota</taxon>
        <taxon>Actinomycetes</taxon>
        <taxon>Mycobacteriales</taxon>
        <taxon>Mycobacteriaceae</taxon>
        <taxon>Mycolicibacterium</taxon>
    </lineage>
</organism>
<dbReference type="PANTHER" id="PTHR33406:SF6">
    <property type="entry name" value="MEMBRANE PROTEIN YDGH-RELATED"/>
    <property type="match status" value="1"/>
</dbReference>
<feature type="transmembrane region" description="Helical" evidence="7">
    <location>
        <begin position="23"/>
        <end position="45"/>
    </location>
</feature>
<dbReference type="AlphaFoldDB" id="A0A100XCT4"/>
<dbReference type="OrthoDB" id="4758927at2"/>
<dbReference type="Proteomes" id="UP000069654">
    <property type="component" value="Unassembled WGS sequence"/>
</dbReference>
<keyword evidence="5 7" id="KW-1133">Transmembrane helix</keyword>
<feature type="transmembrane region" description="Helical" evidence="7">
    <location>
        <begin position="194"/>
        <end position="215"/>
    </location>
</feature>
<feature type="transmembrane region" description="Helical" evidence="7">
    <location>
        <begin position="331"/>
        <end position="356"/>
    </location>
</feature>
<reference evidence="10" key="2">
    <citation type="submission" date="2016-02" db="EMBL/GenBank/DDBJ databases">
        <title>Draft genome sequence of five rapidly growing Mycobacterium species.</title>
        <authorList>
            <person name="Katahira K."/>
            <person name="Gotou Y."/>
            <person name="Iida K."/>
            <person name="Ogura Y."/>
            <person name="Hayashi T."/>
        </authorList>
    </citation>
    <scope>NUCLEOTIDE SEQUENCE [LARGE SCALE GENOMIC DNA]</scope>
    <source>
        <strain evidence="10">JCM6362</strain>
    </source>
</reference>
<name>A0A100XCT4_MYCTH</name>